<dbReference type="InterPro" id="IPR022050">
    <property type="entry name" value="T_hemolysin"/>
</dbReference>
<comment type="caution">
    <text evidence="1">The sequence shown here is derived from an EMBL/GenBank/DDBJ whole genome shotgun (WGS) entry which is preliminary data.</text>
</comment>
<protein>
    <submittedName>
        <fullName evidence="1">Thermostable hemolysin</fullName>
    </submittedName>
</protein>
<proteinExistence type="predicted"/>
<evidence type="ECO:0000313" key="2">
    <source>
        <dbReference type="Proteomes" id="UP001165363"/>
    </source>
</evidence>
<accession>A0ABT0RPA6</accession>
<name>A0ABT0RPA6_9SPHN</name>
<dbReference type="EMBL" id="JAMGBD010000002">
    <property type="protein sequence ID" value="MCL6684489.1"/>
    <property type="molecule type" value="Genomic_DNA"/>
</dbReference>
<dbReference type="RefSeq" id="WP_249848896.1">
    <property type="nucleotide sequence ID" value="NZ_JAMGBD010000002.1"/>
</dbReference>
<gene>
    <name evidence="1" type="ORF">LZ536_11350</name>
</gene>
<keyword evidence="2" id="KW-1185">Reference proteome</keyword>
<organism evidence="1 2">
    <name type="scientific">Sphingomonas alba</name>
    <dbReference type="NCBI Taxonomy" id="2908208"/>
    <lineage>
        <taxon>Bacteria</taxon>
        <taxon>Pseudomonadati</taxon>
        <taxon>Pseudomonadota</taxon>
        <taxon>Alphaproteobacteria</taxon>
        <taxon>Sphingomonadales</taxon>
        <taxon>Sphingomonadaceae</taxon>
        <taxon>Sphingomonas</taxon>
    </lineage>
</organism>
<evidence type="ECO:0000313" key="1">
    <source>
        <dbReference type="EMBL" id="MCL6684489.1"/>
    </source>
</evidence>
<dbReference type="Proteomes" id="UP001165363">
    <property type="component" value="Unassembled WGS sequence"/>
</dbReference>
<dbReference type="Pfam" id="PF12261">
    <property type="entry name" value="T_hemolysin"/>
    <property type="match status" value="1"/>
</dbReference>
<reference evidence="1" key="1">
    <citation type="submission" date="2022-05" db="EMBL/GenBank/DDBJ databases">
        <authorList>
            <person name="Jo J.-H."/>
            <person name="Im W.-T."/>
        </authorList>
    </citation>
    <scope>NUCLEOTIDE SEQUENCE</scope>
    <source>
        <strain evidence="1">SE158</strain>
    </source>
</reference>
<sequence>MLLNERESSVQFANIQRLIEQRYGEVHGAIPSISYPHFCAVSSDGDIAPSAALGFRIAAAERLFLEDYLDAPIEIVVEKALGTRFARDRIVEIGAHASNRSRATLALWARTARELDGIADVAVAVLTAPLRAMFERLGVRIVDLGDADPARLPDGGKDWGRYYELRPRVCAGMIAPALPKLSGFDKGMPGLCA</sequence>